<gene>
    <name evidence="2" type="ORF">DF051_22465</name>
</gene>
<dbReference type="AlphaFoldDB" id="A0A3N8R2S4"/>
<evidence type="ECO:0000256" key="1">
    <source>
        <dbReference type="SAM" id="MobiDB-lite"/>
    </source>
</evidence>
<feature type="region of interest" description="Disordered" evidence="1">
    <location>
        <begin position="18"/>
        <end position="40"/>
    </location>
</feature>
<protein>
    <submittedName>
        <fullName evidence="2">Uncharacterized protein</fullName>
    </submittedName>
</protein>
<proteinExistence type="predicted"/>
<reference evidence="2 3" key="1">
    <citation type="submission" date="2018-08" db="EMBL/GenBank/DDBJ databases">
        <title>Comparative analysis of Burkholderia isolates from Puerto Rico.</title>
        <authorList>
            <person name="Hall C."/>
            <person name="Sahl J."/>
            <person name="Wagner D."/>
        </authorList>
    </citation>
    <scope>NUCLEOTIDE SEQUENCE [LARGE SCALE GENOMIC DNA]</scope>
    <source>
        <strain evidence="2 3">Bp9025</strain>
    </source>
</reference>
<name>A0A3N8R2S4_9BURK</name>
<evidence type="ECO:0000313" key="3">
    <source>
        <dbReference type="Proteomes" id="UP000277921"/>
    </source>
</evidence>
<accession>A0A3N8R2S4</accession>
<dbReference type="EMBL" id="QTQV01000013">
    <property type="protein sequence ID" value="RQT12643.1"/>
    <property type="molecule type" value="Genomic_DNA"/>
</dbReference>
<organism evidence="2 3">
    <name type="scientific">Burkholderia contaminans</name>
    <dbReference type="NCBI Taxonomy" id="488447"/>
    <lineage>
        <taxon>Bacteria</taxon>
        <taxon>Pseudomonadati</taxon>
        <taxon>Pseudomonadota</taxon>
        <taxon>Betaproteobacteria</taxon>
        <taxon>Burkholderiales</taxon>
        <taxon>Burkholderiaceae</taxon>
        <taxon>Burkholderia</taxon>
        <taxon>Burkholderia cepacia complex</taxon>
    </lineage>
</organism>
<evidence type="ECO:0000313" key="2">
    <source>
        <dbReference type="EMBL" id="RQT12643.1"/>
    </source>
</evidence>
<comment type="caution">
    <text evidence="2">The sequence shown here is derived from an EMBL/GenBank/DDBJ whole genome shotgun (WGS) entry which is preliminary data.</text>
</comment>
<sequence>MFWGPGCNARIAARRQPPACRSCRPPAGRHATPPPAGRSPRLRLRRAFHRERGEWIVDSQYPCSKRNIGTML</sequence>
<dbReference type="Proteomes" id="UP000277921">
    <property type="component" value="Unassembled WGS sequence"/>
</dbReference>